<dbReference type="AlphaFoldDB" id="A0A0L0TDI6"/>
<dbReference type="VEuPathDB" id="FungiDB:AMAG_20627"/>
<evidence type="ECO:0000313" key="2">
    <source>
        <dbReference type="Proteomes" id="UP000054350"/>
    </source>
</evidence>
<keyword evidence="2" id="KW-1185">Reference proteome</keyword>
<protein>
    <submittedName>
        <fullName evidence="1">Uncharacterized protein</fullName>
    </submittedName>
</protein>
<organism evidence="1 2">
    <name type="scientific">Allomyces macrogynus (strain ATCC 38327)</name>
    <name type="common">Allomyces javanicus var. macrogynus</name>
    <dbReference type="NCBI Taxonomy" id="578462"/>
    <lineage>
        <taxon>Eukaryota</taxon>
        <taxon>Fungi</taxon>
        <taxon>Fungi incertae sedis</taxon>
        <taxon>Blastocladiomycota</taxon>
        <taxon>Blastocladiomycetes</taxon>
        <taxon>Blastocladiales</taxon>
        <taxon>Blastocladiaceae</taxon>
        <taxon>Allomyces</taxon>
    </lineage>
</organism>
<proteinExistence type="predicted"/>
<dbReference type="Proteomes" id="UP000054350">
    <property type="component" value="Unassembled WGS sequence"/>
</dbReference>
<reference evidence="1 2" key="1">
    <citation type="submission" date="2009-11" db="EMBL/GenBank/DDBJ databases">
        <title>Annotation of Allomyces macrogynus ATCC 38327.</title>
        <authorList>
            <consortium name="The Broad Institute Genome Sequencing Platform"/>
            <person name="Russ C."/>
            <person name="Cuomo C."/>
            <person name="Burger G."/>
            <person name="Gray M.W."/>
            <person name="Holland P.W.H."/>
            <person name="King N."/>
            <person name="Lang F.B.F."/>
            <person name="Roger A.J."/>
            <person name="Ruiz-Trillo I."/>
            <person name="Young S.K."/>
            <person name="Zeng Q."/>
            <person name="Gargeya S."/>
            <person name="Fitzgerald M."/>
            <person name="Haas B."/>
            <person name="Abouelleil A."/>
            <person name="Alvarado L."/>
            <person name="Arachchi H.M."/>
            <person name="Berlin A."/>
            <person name="Chapman S.B."/>
            <person name="Gearin G."/>
            <person name="Goldberg J."/>
            <person name="Griggs A."/>
            <person name="Gujja S."/>
            <person name="Hansen M."/>
            <person name="Heiman D."/>
            <person name="Howarth C."/>
            <person name="Larimer J."/>
            <person name="Lui A."/>
            <person name="MacDonald P.J.P."/>
            <person name="McCowen C."/>
            <person name="Montmayeur A."/>
            <person name="Murphy C."/>
            <person name="Neiman D."/>
            <person name="Pearson M."/>
            <person name="Priest M."/>
            <person name="Roberts A."/>
            <person name="Saif S."/>
            <person name="Shea T."/>
            <person name="Sisk P."/>
            <person name="Stolte C."/>
            <person name="Sykes S."/>
            <person name="Wortman J."/>
            <person name="Nusbaum C."/>
            <person name="Birren B."/>
        </authorList>
    </citation>
    <scope>NUCLEOTIDE SEQUENCE [LARGE SCALE GENOMIC DNA]</scope>
    <source>
        <strain evidence="1 2">ATCC 38327</strain>
    </source>
</reference>
<name>A0A0L0TDI6_ALLM3</name>
<dbReference type="EMBL" id="GG745383">
    <property type="protein sequence ID" value="KNE72741.1"/>
    <property type="molecule type" value="Genomic_DNA"/>
</dbReference>
<gene>
    <name evidence="1" type="ORF">AMAG_20627</name>
</gene>
<reference evidence="2" key="2">
    <citation type="submission" date="2009-11" db="EMBL/GenBank/DDBJ databases">
        <title>The Genome Sequence of Allomyces macrogynus strain ATCC 38327.</title>
        <authorList>
            <consortium name="The Broad Institute Genome Sequencing Platform"/>
            <person name="Russ C."/>
            <person name="Cuomo C."/>
            <person name="Shea T."/>
            <person name="Young S.K."/>
            <person name="Zeng Q."/>
            <person name="Koehrsen M."/>
            <person name="Haas B."/>
            <person name="Borodovsky M."/>
            <person name="Guigo R."/>
            <person name="Alvarado L."/>
            <person name="Berlin A."/>
            <person name="Borenstein D."/>
            <person name="Chen Z."/>
            <person name="Engels R."/>
            <person name="Freedman E."/>
            <person name="Gellesch M."/>
            <person name="Goldberg J."/>
            <person name="Griggs A."/>
            <person name="Gujja S."/>
            <person name="Heiman D."/>
            <person name="Hepburn T."/>
            <person name="Howarth C."/>
            <person name="Jen D."/>
            <person name="Larson L."/>
            <person name="Lewis B."/>
            <person name="Mehta T."/>
            <person name="Park D."/>
            <person name="Pearson M."/>
            <person name="Roberts A."/>
            <person name="Saif S."/>
            <person name="Shenoy N."/>
            <person name="Sisk P."/>
            <person name="Stolte C."/>
            <person name="Sykes S."/>
            <person name="Walk T."/>
            <person name="White J."/>
            <person name="Yandava C."/>
            <person name="Burger G."/>
            <person name="Gray M.W."/>
            <person name="Holland P.W.H."/>
            <person name="King N."/>
            <person name="Lang F.B.F."/>
            <person name="Roger A.J."/>
            <person name="Ruiz-Trillo I."/>
            <person name="Lander E."/>
            <person name="Nusbaum C."/>
        </authorList>
    </citation>
    <scope>NUCLEOTIDE SEQUENCE [LARGE SCALE GENOMIC DNA]</scope>
    <source>
        <strain evidence="2">ATCC 38327</strain>
    </source>
</reference>
<evidence type="ECO:0000313" key="1">
    <source>
        <dbReference type="EMBL" id="KNE72741.1"/>
    </source>
</evidence>
<accession>A0A0L0TDI6</accession>
<sequence length="252" mass="27699">MRTRVYAVDALRPLPPCSLPLSSSSSLLPRRATSPPTHRAMAHDACHVCAKWNDACKRARSRWAAAFLAWVVDFRFGSGVVCVPARKRTPHDGHRSAPFVFRGDLVWPSPAHPLPAATPCAACRFVSCPSVVFVVVVGCVHFGFDFRPSFACCWLVVECFRYRFSRSHSFVLCSSSLRLCSVPRSSVPRSLAPGHSVCTLPSIILAPSRCPCRAPAARLGISRGTSAQFVRVVMPLRWSRLLAVLSVPYNPR</sequence>